<evidence type="ECO:0000313" key="8">
    <source>
        <dbReference type="EMBL" id="EQD62612.1"/>
    </source>
</evidence>
<proteinExistence type="inferred from homology"/>
<dbReference type="AlphaFoldDB" id="T1AYJ3"/>
<evidence type="ECO:0000256" key="3">
    <source>
        <dbReference type="ARBA" id="ARBA00022692"/>
    </source>
</evidence>
<dbReference type="PANTHER" id="PTHR48022">
    <property type="entry name" value="PLASTIDIC GLUCOSE TRANSPORTER 4"/>
    <property type="match status" value="1"/>
</dbReference>
<evidence type="ECO:0000256" key="6">
    <source>
        <dbReference type="SAM" id="Phobius"/>
    </source>
</evidence>
<dbReference type="InterPro" id="IPR020846">
    <property type="entry name" value="MFS_dom"/>
</dbReference>
<evidence type="ECO:0000256" key="1">
    <source>
        <dbReference type="ARBA" id="ARBA00004141"/>
    </source>
</evidence>
<feature type="domain" description="Major facilitator superfamily (MFS) profile" evidence="7">
    <location>
        <begin position="1"/>
        <end position="93"/>
    </location>
</feature>
<sequence>VDRIGRKPILYAGFVVMAVGLGVVGLLMHLGMATQTERLLAVAMLLFFVVGFAFSAGPLVWTLCSEIQPLKGRDFGIGVSTVTNWIGTFLVGV</sequence>
<dbReference type="SUPFAM" id="SSF103473">
    <property type="entry name" value="MFS general substrate transporter"/>
    <property type="match status" value="1"/>
</dbReference>
<dbReference type="GO" id="GO:0005351">
    <property type="term" value="F:carbohydrate:proton symporter activity"/>
    <property type="evidence" value="ECO:0007669"/>
    <property type="project" value="TreeGrafter"/>
</dbReference>
<organism evidence="8">
    <name type="scientific">mine drainage metagenome</name>
    <dbReference type="NCBI Taxonomy" id="410659"/>
    <lineage>
        <taxon>unclassified sequences</taxon>
        <taxon>metagenomes</taxon>
        <taxon>ecological metagenomes</taxon>
    </lineage>
</organism>
<name>T1AYJ3_9ZZZZ</name>
<reference evidence="8" key="1">
    <citation type="submission" date="2013-08" db="EMBL/GenBank/DDBJ databases">
        <authorList>
            <person name="Mendez C."/>
            <person name="Richter M."/>
            <person name="Ferrer M."/>
            <person name="Sanchez J."/>
        </authorList>
    </citation>
    <scope>NUCLEOTIDE SEQUENCE</scope>
</reference>
<feature type="non-terminal residue" evidence="8">
    <location>
        <position position="93"/>
    </location>
</feature>
<keyword evidence="3 6" id="KW-0812">Transmembrane</keyword>
<protein>
    <submittedName>
        <fullName evidence="8">General substrate transporter</fullName>
    </submittedName>
</protein>
<evidence type="ECO:0000256" key="4">
    <source>
        <dbReference type="ARBA" id="ARBA00022989"/>
    </source>
</evidence>
<comment type="caution">
    <text evidence="8">The sequence shown here is derived from an EMBL/GenBank/DDBJ whole genome shotgun (WGS) entry which is preliminary data.</text>
</comment>
<gene>
    <name evidence="8" type="ORF">B1A_09471</name>
</gene>
<evidence type="ECO:0000256" key="5">
    <source>
        <dbReference type="ARBA" id="ARBA00023136"/>
    </source>
</evidence>
<keyword evidence="5 6" id="KW-0472">Membrane</keyword>
<dbReference type="InterPro" id="IPR036259">
    <property type="entry name" value="MFS_trans_sf"/>
</dbReference>
<dbReference type="InterPro" id="IPR005828">
    <property type="entry name" value="MFS_sugar_transport-like"/>
</dbReference>
<comment type="subcellular location">
    <subcellularLocation>
        <location evidence="1">Membrane</location>
        <topology evidence="1">Multi-pass membrane protein</topology>
    </subcellularLocation>
</comment>
<reference evidence="8" key="2">
    <citation type="journal article" date="2014" name="ISME J.">
        <title>Microbial stratification in low pH oxic and suboxic macroscopic growths along an acid mine drainage.</title>
        <authorList>
            <person name="Mendez-Garcia C."/>
            <person name="Mesa V."/>
            <person name="Sprenger R.R."/>
            <person name="Richter M."/>
            <person name="Diez M.S."/>
            <person name="Solano J."/>
            <person name="Bargiela R."/>
            <person name="Golyshina O.V."/>
            <person name="Manteca A."/>
            <person name="Ramos J.L."/>
            <person name="Gallego J.R."/>
            <person name="Llorente I."/>
            <person name="Martins Dos Santos V.A."/>
            <person name="Jensen O.N."/>
            <person name="Pelaez A.I."/>
            <person name="Sanchez J."/>
            <person name="Ferrer M."/>
        </authorList>
    </citation>
    <scope>NUCLEOTIDE SEQUENCE</scope>
</reference>
<accession>T1AYJ3</accession>
<feature type="transmembrane region" description="Helical" evidence="6">
    <location>
        <begin position="9"/>
        <end position="33"/>
    </location>
</feature>
<dbReference type="EMBL" id="AUZX01006755">
    <property type="protein sequence ID" value="EQD62612.1"/>
    <property type="molecule type" value="Genomic_DNA"/>
</dbReference>
<dbReference type="Pfam" id="PF00083">
    <property type="entry name" value="Sugar_tr"/>
    <property type="match status" value="1"/>
</dbReference>
<dbReference type="PROSITE" id="PS50850">
    <property type="entry name" value="MFS"/>
    <property type="match status" value="1"/>
</dbReference>
<evidence type="ECO:0000256" key="2">
    <source>
        <dbReference type="ARBA" id="ARBA00010992"/>
    </source>
</evidence>
<comment type="similarity">
    <text evidence="2">Belongs to the major facilitator superfamily. Sugar transporter (TC 2.A.1.1) family.</text>
</comment>
<dbReference type="InterPro" id="IPR050360">
    <property type="entry name" value="MFS_Sugar_Transporters"/>
</dbReference>
<dbReference type="PANTHER" id="PTHR48022:SF2">
    <property type="entry name" value="PLASTIDIC GLUCOSE TRANSPORTER 4"/>
    <property type="match status" value="1"/>
</dbReference>
<evidence type="ECO:0000259" key="7">
    <source>
        <dbReference type="PROSITE" id="PS50850"/>
    </source>
</evidence>
<feature type="transmembrane region" description="Helical" evidence="6">
    <location>
        <begin position="39"/>
        <end position="63"/>
    </location>
</feature>
<keyword evidence="4 6" id="KW-1133">Transmembrane helix</keyword>
<feature type="non-terminal residue" evidence="8">
    <location>
        <position position="1"/>
    </location>
</feature>
<dbReference type="Gene3D" id="1.20.1250.20">
    <property type="entry name" value="MFS general substrate transporter like domains"/>
    <property type="match status" value="1"/>
</dbReference>
<dbReference type="GO" id="GO:0016020">
    <property type="term" value="C:membrane"/>
    <property type="evidence" value="ECO:0007669"/>
    <property type="project" value="UniProtKB-SubCell"/>
</dbReference>